<dbReference type="InterPro" id="IPR032635">
    <property type="entry name" value="Anti_2"/>
</dbReference>
<feature type="region of interest" description="Disordered" evidence="1">
    <location>
        <begin position="89"/>
        <end position="123"/>
    </location>
</feature>
<feature type="compositionally biased region" description="Low complexity" evidence="1">
    <location>
        <begin position="103"/>
        <end position="118"/>
    </location>
</feature>
<accession>A0A382FZH4</accession>
<reference evidence="3" key="1">
    <citation type="submission" date="2018-05" db="EMBL/GenBank/DDBJ databases">
        <authorList>
            <person name="Lanie J.A."/>
            <person name="Ng W.-L."/>
            <person name="Kazmierczak K.M."/>
            <person name="Andrzejewski T.M."/>
            <person name="Davidsen T.M."/>
            <person name="Wayne K.J."/>
            <person name="Tettelin H."/>
            <person name="Glass J.I."/>
            <person name="Rusch D."/>
            <person name="Podicherti R."/>
            <person name="Tsui H.-C.T."/>
            <person name="Winkler M.E."/>
        </authorList>
    </citation>
    <scope>NUCLEOTIDE SEQUENCE</scope>
</reference>
<gene>
    <name evidence="3" type="ORF">METZ01_LOCUS220185</name>
</gene>
<feature type="compositionally biased region" description="Polar residues" evidence="1">
    <location>
        <begin position="89"/>
        <end position="102"/>
    </location>
</feature>
<dbReference type="PROSITE" id="PS51257">
    <property type="entry name" value="PROKAR_LIPOPROTEIN"/>
    <property type="match status" value="1"/>
</dbReference>
<dbReference type="PIRSF" id="PIRSF002721">
    <property type="entry name" value="Surface_antigen_Rickettsia"/>
    <property type="match status" value="1"/>
</dbReference>
<dbReference type="Pfam" id="PF16998">
    <property type="entry name" value="17kDa_Anti_2"/>
    <property type="match status" value="1"/>
</dbReference>
<proteinExistence type="predicted"/>
<protein>
    <recommendedName>
        <fullName evidence="2">Surface antigen domain-containing protein</fullName>
    </recommendedName>
</protein>
<dbReference type="InterPro" id="IPR016364">
    <property type="entry name" value="Surface_antigen_Rickettsia"/>
</dbReference>
<organism evidence="3">
    <name type="scientific">marine metagenome</name>
    <dbReference type="NCBI Taxonomy" id="408172"/>
    <lineage>
        <taxon>unclassified sequences</taxon>
        <taxon>metagenomes</taxon>
        <taxon>ecological metagenomes</taxon>
    </lineage>
</organism>
<evidence type="ECO:0000259" key="2">
    <source>
        <dbReference type="Pfam" id="PF16998"/>
    </source>
</evidence>
<name>A0A382FZH4_9ZZZZ</name>
<dbReference type="AlphaFoldDB" id="A0A382FZH4"/>
<dbReference type="EMBL" id="UINC01052232">
    <property type="protein sequence ID" value="SVB67331.1"/>
    <property type="molecule type" value="Genomic_DNA"/>
</dbReference>
<evidence type="ECO:0000256" key="1">
    <source>
        <dbReference type="SAM" id="MobiDB-lite"/>
    </source>
</evidence>
<feature type="domain" description="Surface antigen" evidence="2">
    <location>
        <begin position="78"/>
        <end position="157"/>
    </location>
</feature>
<sequence length="158" mass="16054">MRTLSITAGLVSLSLLLGGCSTTLNKQETGAATGALLGAALGYGLGKGHSDKELAVALGAIFGAVAGDRIGAQLDEKDRLMAAQNLQHSLENSPDGTSTTWKNPNSGHSGSSSPTQTSVAASGTPCREFVTEIMVGGKAQQGYGTACRQADGSWKIMN</sequence>
<evidence type="ECO:0000313" key="3">
    <source>
        <dbReference type="EMBL" id="SVB67331.1"/>
    </source>
</evidence>